<evidence type="ECO:0008006" key="4">
    <source>
        <dbReference type="Google" id="ProtNLM"/>
    </source>
</evidence>
<gene>
    <name evidence="2" type="ORF">GCM10008101_02960</name>
</gene>
<accession>A0ABQ3BP85</accession>
<dbReference type="SUPFAM" id="SSF52096">
    <property type="entry name" value="ClpP/crotonase"/>
    <property type="match status" value="1"/>
</dbReference>
<dbReference type="InterPro" id="IPR029045">
    <property type="entry name" value="ClpP/crotonase-like_dom_sf"/>
</dbReference>
<proteinExistence type="predicted"/>
<organism evidence="2 3">
    <name type="scientific">Cognatilysobacter xinjiangensis</name>
    <dbReference type="NCBI Taxonomy" id="546892"/>
    <lineage>
        <taxon>Bacteria</taxon>
        <taxon>Pseudomonadati</taxon>
        <taxon>Pseudomonadota</taxon>
        <taxon>Gammaproteobacteria</taxon>
        <taxon>Lysobacterales</taxon>
        <taxon>Lysobacteraceae</taxon>
        <taxon>Cognatilysobacter</taxon>
    </lineage>
</organism>
<dbReference type="EMBL" id="BMXY01000001">
    <property type="protein sequence ID" value="GGZ53230.1"/>
    <property type="molecule type" value="Genomic_DNA"/>
</dbReference>
<evidence type="ECO:0000256" key="1">
    <source>
        <dbReference type="SAM" id="SignalP"/>
    </source>
</evidence>
<name>A0ABQ3BP85_9GAMM</name>
<dbReference type="Proteomes" id="UP000643403">
    <property type="component" value="Unassembled WGS sequence"/>
</dbReference>
<protein>
    <recommendedName>
        <fullName evidence="4">Alpha/beta hydrolase</fullName>
    </recommendedName>
</protein>
<evidence type="ECO:0000313" key="2">
    <source>
        <dbReference type="EMBL" id="GGZ53230.1"/>
    </source>
</evidence>
<keyword evidence="3" id="KW-1185">Reference proteome</keyword>
<dbReference type="Gene3D" id="3.90.226.10">
    <property type="entry name" value="2-enoyl-CoA Hydratase, Chain A, domain 1"/>
    <property type="match status" value="1"/>
</dbReference>
<evidence type="ECO:0000313" key="3">
    <source>
        <dbReference type="Proteomes" id="UP000643403"/>
    </source>
</evidence>
<feature type="chain" id="PRO_5046298387" description="Alpha/beta hydrolase" evidence="1">
    <location>
        <begin position="20"/>
        <end position="214"/>
    </location>
</feature>
<comment type="caution">
    <text evidence="2">The sequence shown here is derived from an EMBL/GenBank/DDBJ whole genome shotgun (WGS) entry which is preliminary data.</text>
</comment>
<keyword evidence="1" id="KW-0732">Signal</keyword>
<reference evidence="3" key="1">
    <citation type="journal article" date="2019" name="Int. J. Syst. Evol. Microbiol.">
        <title>The Global Catalogue of Microorganisms (GCM) 10K type strain sequencing project: providing services to taxonomists for standard genome sequencing and annotation.</title>
        <authorList>
            <consortium name="The Broad Institute Genomics Platform"/>
            <consortium name="The Broad Institute Genome Sequencing Center for Infectious Disease"/>
            <person name="Wu L."/>
            <person name="Ma J."/>
        </authorList>
    </citation>
    <scope>NUCLEOTIDE SEQUENCE [LARGE SCALE GENOMIC DNA]</scope>
    <source>
        <strain evidence="3">KCTC 22558</strain>
    </source>
</reference>
<feature type="signal peptide" evidence="1">
    <location>
        <begin position="1"/>
        <end position="19"/>
    </location>
</feature>
<sequence>MAAVAALFAVAGSVGMASAAETIVDADVRFLPADQAIRIEGAIGARFDADVRAALEAHPDARHIVITSPGGMRAPAMRVAELANARGLTVRVSGRCASACALLWAAADRREMTYDSGLGLHRSGLDPSLGLPDVLRRRIMARNDRQTDDVLRNAGFPERVIAVGAATPAESMSWFSPYELQTGGVSFVLLDGTGHAAALDIATGHVLTGATVAR</sequence>